<gene>
    <name evidence="1" type="ORF">BCR32DRAFT_244736</name>
</gene>
<evidence type="ECO:0000313" key="1">
    <source>
        <dbReference type="EMBL" id="ORX81685.1"/>
    </source>
</evidence>
<dbReference type="AlphaFoldDB" id="A0A1Y1X7G5"/>
<keyword evidence="2" id="KW-1185">Reference proteome</keyword>
<reference evidence="1 2" key="1">
    <citation type="submission" date="2016-08" db="EMBL/GenBank/DDBJ databases">
        <title>A Parts List for Fungal Cellulosomes Revealed by Comparative Genomics.</title>
        <authorList>
            <consortium name="DOE Joint Genome Institute"/>
            <person name="Haitjema C.H."/>
            <person name="Gilmore S.P."/>
            <person name="Henske J.K."/>
            <person name="Solomon K.V."/>
            <person name="De Groot R."/>
            <person name="Kuo A."/>
            <person name="Mondo S.J."/>
            <person name="Salamov A.A."/>
            <person name="Labutti K."/>
            <person name="Zhao Z."/>
            <person name="Chiniquy J."/>
            <person name="Barry K."/>
            <person name="Brewer H.M."/>
            <person name="Purvine S.O."/>
            <person name="Wright A.T."/>
            <person name="Boxma B."/>
            <person name="Van Alen T."/>
            <person name="Hackstein J.H."/>
            <person name="Baker S.E."/>
            <person name="Grigoriev I.V."/>
            <person name="O'Malley M.A."/>
        </authorList>
    </citation>
    <scope>NUCLEOTIDE SEQUENCE [LARGE SCALE GENOMIC DNA]</scope>
    <source>
        <strain evidence="1 2">S4</strain>
    </source>
</reference>
<dbReference type="Proteomes" id="UP000193944">
    <property type="component" value="Unassembled WGS sequence"/>
</dbReference>
<sequence>MNIKVFEKNILNTNKVYIYKIDFILGKYHEIVKLILKFDDRIIESEWYSIDIYQQLFIYSYKINYVKSFRSFFNNLINNNSKETYDLSDLQKYIIYKNILENNQLLVSLIPFLNEQSSLIINEFEKHLNKLFSNIINENSNNQHEYIMELTDYIKNYISAIYEIKNNDITLFKNIFLKYVNGLTKDKFILRKYFILKDNINNYIIDNLLKQQIINYINDTIHKTGKDCIENNYNFKNIEIIKFIIEDSKIYSTDYQNIEDFAFLIGNINFNDITIDDNEFIDLFKKTEFKKIYGQKYSLFLDTIFESINNFEKLEILYLMFENTIDDDILSKLMNIYLKKDSMAMNISNIKTKKLSKIIGILFKLCSERNYNEERDKLINFTKKNFSEDYKYILIFMKILVMYSKLNNYTKTMISKVLNECIIKKEEFLNFNLSENVKILLFLNKKKIFQKREIQKNKLFCQIN</sequence>
<protein>
    <submittedName>
        <fullName evidence="1">Uncharacterized protein</fullName>
    </submittedName>
</protein>
<dbReference type="EMBL" id="MCFG01000113">
    <property type="protein sequence ID" value="ORX81685.1"/>
    <property type="molecule type" value="Genomic_DNA"/>
</dbReference>
<proteinExistence type="predicted"/>
<evidence type="ECO:0000313" key="2">
    <source>
        <dbReference type="Proteomes" id="UP000193944"/>
    </source>
</evidence>
<name>A0A1Y1X7G5_9FUNG</name>
<organism evidence="1 2">
    <name type="scientific">Anaeromyces robustus</name>
    <dbReference type="NCBI Taxonomy" id="1754192"/>
    <lineage>
        <taxon>Eukaryota</taxon>
        <taxon>Fungi</taxon>
        <taxon>Fungi incertae sedis</taxon>
        <taxon>Chytridiomycota</taxon>
        <taxon>Chytridiomycota incertae sedis</taxon>
        <taxon>Neocallimastigomycetes</taxon>
        <taxon>Neocallimastigales</taxon>
        <taxon>Neocallimastigaceae</taxon>
        <taxon>Anaeromyces</taxon>
    </lineage>
</organism>
<reference evidence="1 2" key="2">
    <citation type="submission" date="2016-08" db="EMBL/GenBank/DDBJ databases">
        <title>Pervasive Adenine N6-methylation of Active Genes in Fungi.</title>
        <authorList>
            <consortium name="DOE Joint Genome Institute"/>
            <person name="Mondo S.J."/>
            <person name="Dannebaum R.O."/>
            <person name="Kuo R.C."/>
            <person name="Labutti K."/>
            <person name="Haridas S."/>
            <person name="Kuo A."/>
            <person name="Salamov A."/>
            <person name="Ahrendt S.R."/>
            <person name="Lipzen A."/>
            <person name="Sullivan W."/>
            <person name="Andreopoulos W.B."/>
            <person name="Clum A."/>
            <person name="Lindquist E."/>
            <person name="Daum C."/>
            <person name="Ramamoorthy G.K."/>
            <person name="Gryganskyi A."/>
            <person name="Culley D."/>
            <person name="Magnuson J.K."/>
            <person name="James T.Y."/>
            <person name="O'Malley M.A."/>
            <person name="Stajich J.E."/>
            <person name="Spatafora J.W."/>
            <person name="Visel A."/>
            <person name="Grigoriev I.V."/>
        </authorList>
    </citation>
    <scope>NUCLEOTIDE SEQUENCE [LARGE SCALE GENOMIC DNA]</scope>
    <source>
        <strain evidence="1 2">S4</strain>
    </source>
</reference>
<comment type="caution">
    <text evidence="1">The sequence shown here is derived from an EMBL/GenBank/DDBJ whole genome shotgun (WGS) entry which is preliminary data.</text>
</comment>
<accession>A0A1Y1X7G5</accession>